<dbReference type="HAMAP" id="MF_01057">
    <property type="entry name" value="tRNA_methyltr_TrmB"/>
    <property type="match status" value="1"/>
</dbReference>
<comment type="caution">
    <text evidence="7">Lacks conserved residue(s) required for the propagation of feature annotation.</text>
</comment>
<feature type="binding site" evidence="7">
    <location>
        <position position="69"/>
    </location>
    <ligand>
        <name>S-adenosyl-L-methionine</name>
        <dbReference type="ChEBI" id="CHEBI:59789"/>
    </ligand>
</feature>
<evidence type="ECO:0000256" key="7">
    <source>
        <dbReference type="HAMAP-Rule" id="MF_01057"/>
    </source>
</evidence>
<dbReference type="Proteomes" id="UP000231057">
    <property type="component" value="Chromosome"/>
</dbReference>
<gene>
    <name evidence="7" type="primary">trmB</name>
    <name evidence="8" type="ORF">BRW62_06080</name>
</gene>
<dbReference type="RefSeq" id="WP_099798738.1">
    <property type="nucleotide sequence ID" value="NZ_CP018092.1"/>
</dbReference>
<keyword evidence="4 7" id="KW-0808">Transferase</keyword>
<proteinExistence type="inferred from homology"/>
<dbReference type="PANTHER" id="PTHR23417:SF21">
    <property type="entry name" value="TRNA (GUANINE-N(7)-)-METHYLTRANSFERASE"/>
    <property type="match status" value="1"/>
</dbReference>
<feature type="binding site" evidence="7">
    <location>
        <position position="96"/>
    </location>
    <ligand>
        <name>S-adenosyl-L-methionine</name>
        <dbReference type="ChEBI" id="CHEBI:59789"/>
    </ligand>
</feature>
<name>A0A2D2Q1K8_PARLV</name>
<keyword evidence="9" id="KW-1185">Reference proteome</keyword>
<organism evidence="8 9">
    <name type="scientific">Parathermosynechococcus lividus PCC 6715</name>
    <dbReference type="NCBI Taxonomy" id="1917166"/>
    <lineage>
        <taxon>Bacteria</taxon>
        <taxon>Bacillati</taxon>
        <taxon>Cyanobacteriota</taxon>
        <taxon>Cyanophyceae</taxon>
        <taxon>Acaryochloridales</taxon>
        <taxon>Thermosynechococcaceae</taxon>
        <taxon>Parathermosynechococcus</taxon>
    </lineage>
</organism>
<dbReference type="UniPathway" id="UPA00989"/>
<comment type="function">
    <text evidence="2 7">Catalyzes the formation of N(7)-methylguanine at position 46 (m7G46) in tRNA.</text>
</comment>
<feature type="binding site" evidence="7">
    <location>
        <position position="123"/>
    </location>
    <ligand>
        <name>substrate</name>
    </ligand>
</feature>
<feature type="binding site" evidence="7">
    <location>
        <position position="119"/>
    </location>
    <ligand>
        <name>S-adenosyl-L-methionine</name>
        <dbReference type="ChEBI" id="CHEBI:59789"/>
    </ligand>
</feature>
<keyword evidence="5 7" id="KW-0949">S-adenosyl-L-methionine</keyword>
<dbReference type="PROSITE" id="PS51625">
    <property type="entry name" value="SAM_MT_TRMB"/>
    <property type="match status" value="1"/>
</dbReference>
<keyword evidence="6 7" id="KW-0819">tRNA processing</keyword>
<dbReference type="AlphaFoldDB" id="A0A2D2Q1K8"/>
<dbReference type="Pfam" id="PF02390">
    <property type="entry name" value="Methyltransf_4"/>
    <property type="match status" value="1"/>
</dbReference>
<reference evidence="8 9" key="1">
    <citation type="submission" date="2016-11" db="EMBL/GenBank/DDBJ databases">
        <title>Complete genome sequence of thermophilic cyanobacteria strain Synechococcus sp. PCC6715.</title>
        <authorList>
            <person name="Tang J."/>
            <person name="Daroch M."/>
            <person name="Liang Y."/>
            <person name="Jiang D."/>
            <person name="Shah M."/>
        </authorList>
    </citation>
    <scope>NUCLEOTIDE SEQUENCE [LARGE SCALE GENOMIC DNA]</scope>
    <source>
        <strain evidence="8 9">PCC 6715</strain>
    </source>
</reference>
<dbReference type="GO" id="GO:0043527">
    <property type="term" value="C:tRNA methyltransferase complex"/>
    <property type="evidence" value="ECO:0007669"/>
    <property type="project" value="TreeGrafter"/>
</dbReference>
<evidence type="ECO:0000256" key="2">
    <source>
        <dbReference type="ARBA" id="ARBA00003015"/>
    </source>
</evidence>
<evidence type="ECO:0000256" key="4">
    <source>
        <dbReference type="ARBA" id="ARBA00022679"/>
    </source>
</evidence>
<dbReference type="KEGG" id="slw:BRW62_06080"/>
<reference evidence="9" key="2">
    <citation type="journal article" date="2022" name="Front. Microbiol.">
        <title>Comparative Genomic Analysis Revealed Distinct Molecular Components and Organization of CO2-Concentrating Mechanism in Thermophilic Cyanobacteria.</title>
        <authorList>
            <person name="Tang J."/>
            <person name="Zhou H."/>
            <person name="Yao D."/>
            <person name="Riaz S."/>
            <person name="You D."/>
            <person name="Klepacz-Smolka A."/>
            <person name="Daroch M."/>
        </authorList>
    </citation>
    <scope>NUCLEOTIDE SEQUENCE [LARGE SCALE GENOMIC DNA]</scope>
    <source>
        <strain evidence="9">PCC 6715</strain>
    </source>
</reference>
<evidence type="ECO:0000256" key="1">
    <source>
        <dbReference type="ARBA" id="ARBA00000142"/>
    </source>
</evidence>
<dbReference type="SUPFAM" id="SSF53335">
    <property type="entry name" value="S-adenosyl-L-methionine-dependent methyltransferases"/>
    <property type="match status" value="1"/>
</dbReference>
<dbReference type="EMBL" id="CP018092">
    <property type="protein sequence ID" value="ATS18394.1"/>
    <property type="molecule type" value="Genomic_DNA"/>
</dbReference>
<dbReference type="InterPro" id="IPR029063">
    <property type="entry name" value="SAM-dependent_MTases_sf"/>
</dbReference>
<comment type="catalytic activity">
    <reaction evidence="1 7">
        <text>guanosine(46) in tRNA + S-adenosyl-L-methionine = N(7)-methylguanosine(46) in tRNA + S-adenosyl-L-homocysteine</text>
        <dbReference type="Rhea" id="RHEA:42708"/>
        <dbReference type="Rhea" id="RHEA-COMP:10188"/>
        <dbReference type="Rhea" id="RHEA-COMP:10189"/>
        <dbReference type="ChEBI" id="CHEBI:57856"/>
        <dbReference type="ChEBI" id="CHEBI:59789"/>
        <dbReference type="ChEBI" id="CHEBI:74269"/>
        <dbReference type="ChEBI" id="CHEBI:74480"/>
        <dbReference type="EC" id="2.1.1.33"/>
    </reaction>
</comment>
<dbReference type="InterPro" id="IPR055361">
    <property type="entry name" value="tRNA_methyltr_TrmB_bact"/>
</dbReference>
<evidence type="ECO:0000313" key="8">
    <source>
        <dbReference type="EMBL" id="ATS18394.1"/>
    </source>
</evidence>
<evidence type="ECO:0000256" key="3">
    <source>
        <dbReference type="ARBA" id="ARBA00022603"/>
    </source>
</evidence>
<comment type="pathway">
    <text evidence="7">tRNA modification; N(7)-methylguanine-tRNA biosynthesis.</text>
</comment>
<keyword evidence="3 7" id="KW-0489">Methyltransferase</keyword>
<evidence type="ECO:0000313" key="9">
    <source>
        <dbReference type="Proteomes" id="UP000231057"/>
    </source>
</evidence>
<dbReference type="NCBIfam" id="TIGR00091">
    <property type="entry name" value="tRNA (guanosine(46)-N7)-methyltransferase TrmB"/>
    <property type="match status" value="1"/>
</dbReference>
<protein>
    <recommendedName>
        <fullName evidence="7">tRNA (guanine-N(7)-)-methyltransferase</fullName>
        <ecNumber evidence="7">2.1.1.33</ecNumber>
    </recommendedName>
    <alternativeName>
        <fullName evidence="7">tRNA (guanine(46)-N(7))-methyltransferase</fullName>
    </alternativeName>
    <alternativeName>
        <fullName evidence="7">tRNA(m7G46)-methyltransferase</fullName>
    </alternativeName>
</protein>
<evidence type="ECO:0000256" key="6">
    <source>
        <dbReference type="ARBA" id="ARBA00022694"/>
    </source>
</evidence>
<dbReference type="GO" id="GO:0008176">
    <property type="term" value="F:tRNA (guanine(46)-N7)-methyltransferase activity"/>
    <property type="evidence" value="ECO:0007669"/>
    <property type="project" value="UniProtKB-UniRule"/>
</dbReference>
<dbReference type="Gene3D" id="3.40.50.150">
    <property type="entry name" value="Vaccinia Virus protein VP39"/>
    <property type="match status" value="1"/>
</dbReference>
<comment type="similarity">
    <text evidence="7">Belongs to the class I-like SAM-binding methyltransferase superfamily. TrmB family.</text>
</comment>
<dbReference type="EC" id="2.1.1.33" evidence="7"/>
<sequence length="213" mass="24291">MGDRTTVVRLRQHVNPLSRRFQQEVAVPDWSRIYAIASQPLHLDIGSARGTFLLQMAALHPEQNFLGLEIRYPLVVAANERRDRHGLLNLHYLWGNANAHLGRLLQGVPLQTVSIQFPDPWFKRRHHKRRVVTPDLVATLAQHLCPGGRVILQSDVLEVAVAMVQQFRAHPAFAASPPDWLPQSPWPVTTEREQYVLAQGLPVYRWQGVLLRP</sequence>
<dbReference type="OrthoDB" id="9802090at2"/>
<evidence type="ECO:0000256" key="5">
    <source>
        <dbReference type="ARBA" id="ARBA00022691"/>
    </source>
</evidence>
<feature type="binding site" evidence="7">
    <location>
        <position position="44"/>
    </location>
    <ligand>
        <name>S-adenosyl-L-methionine</name>
        <dbReference type="ChEBI" id="CHEBI:59789"/>
    </ligand>
</feature>
<accession>A0A2D2Q1K8</accession>
<dbReference type="InterPro" id="IPR003358">
    <property type="entry name" value="tRNA_(Gua-N-7)_MeTrfase_Trmb"/>
</dbReference>
<feature type="binding site" evidence="7">
    <location>
        <position position="155"/>
    </location>
    <ligand>
        <name>substrate</name>
    </ligand>
</feature>
<dbReference type="PANTHER" id="PTHR23417">
    <property type="entry name" value="3-DEOXY-D-MANNO-OCTULOSONIC-ACID TRANSFERASE/TRNA GUANINE-N 7 - -METHYLTRANSFERASE"/>
    <property type="match status" value="1"/>
</dbReference>